<organism evidence="7 8">
    <name type="scientific">Geopseudomonas guangdongensis</name>
    <dbReference type="NCBI Taxonomy" id="1245526"/>
    <lineage>
        <taxon>Bacteria</taxon>
        <taxon>Pseudomonadati</taxon>
        <taxon>Pseudomonadota</taxon>
        <taxon>Gammaproteobacteria</taxon>
        <taxon>Pseudomonadales</taxon>
        <taxon>Pseudomonadaceae</taxon>
        <taxon>Geopseudomonas</taxon>
    </lineage>
</organism>
<feature type="transmembrane region" description="Helical" evidence="6">
    <location>
        <begin position="12"/>
        <end position="33"/>
    </location>
</feature>
<reference evidence="8" key="1">
    <citation type="submission" date="2016-10" db="EMBL/GenBank/DDBJ databases">
        <authorList>
            <person name="Varghese N."/>
            <person name="Submissions S."/>
        </authorList>
    </citation>
    <scope>NUCLEOTIDE SEQUENCE [LARGE SCALE GENOMIC DNA]</scope>
    <source>
        <strain evidence="8">CCTCC 2012022</strain>
    </source>
</reference>
<evidence type="ECO:0000256" key="2">
    <source>
        <dbReference type="ARBA" id="ARBA00022475"/>
    </source>
</evidence>
<dbReference type="STRING" id="1245526.SAMN05216580_1549"/>
<feature type="transmembrane region" description="Helical" evidence="6">
    <location>
        <begin position="279"/>
        <end position="308"/>
    </location>
</feature>
<keyword evidence="3 6" id="KW-0812">Transmembrane</keyword>
<dbReference type="PANTHER" id="PTHR39087:SF2">
    <property type="entry name" value="UPF0104 MEMBRANE PROTEIN MJ1595"/>
    <property type="match status" value="1"/>
</dbReference>
<dbReference type="PANTHER" id="PTHR39087">
    <property type="entry name" value="UPF0104 MEMBRANE PROTEIN MJ1595"/>
    <property type="match status" value="1"/>
</dbReference>
<dbReference type="AlphaFoldDB" id="A0A1H2G272"/>
<evidence type="ECO:0000256" key="5">
    <source>
        <dbReference type="ARBA" id="ARBA00023136"/>
    </source>
</evidence>
<dbReference type="GO" id="GO:0005886">
    <property type="term" value="C:plasma membrane"/>
    <property type="evidence" value="ECO:0007669"/>
    <property type="project" value="UniProtKB-SubCell"/>
</dbReference>
<feature type="transmembrane region" description="Helical" evidence="6">
    <location>
        <begin position="166"/>
        <end position="189"/>
    </location>
</feature>
<dbReference type="Pfam" id="PF03706">
    <property type="entry name" value="LPG_synthase_TM"/>
    <property type="match status" value="1"/>
</dbReference>
<feature type="transmembrane region" description="Helical" evidence="6">
    <location>
        <begin position="239"/>
        <end position="259"/>
    </location>
</feature>
<dbReference type="PROSITE" id="PS51257">
    <property type="entry name" value="PROKAR_LIPOPROTEIN"/>
    <property type="match status" value="1"/>
</dbReference>
<evidence type="ECO:0000313" key="7">
    <source>
        <dbReference type="EMBL" id="SDU13722.1"/>
    </source>
</evidence>
<gene>
    <name evidence="7" type="ORF">SAMN05216580_1549</name>
</gene>
<sequence>MSTQAAKPKLKLSDLLWTLIGLGAVVLSCFLLYHELHNVSLNEVAGSLRAISGQSWLLASAATLGAYCALAWYDHIALAHLGKRIPWRFITLCSFTTYALAHNIGASVFSGAVVRYRAYRSKGLTPHEIGLLIVFCSFTFGLGTLLASGCVLILHPPLVEQMLKLPPAVSVASGTLLLLLIGLYVLGSWRRFKPWTLGKLHVEYPRLGIVGRQLLAGPLELLCAAAIIYFVLPAEHNPGYVVVLGAFLASFSLALLSHAPGGLGVLEVTFMAALPGVPAVDVLAALIVFRALYLLLPFALSLLVVLGFEWCQWHRKRDLDADAAPLAPPRRD</sequence>
<evidence type="ECO:0000313" key="8">
    <source>
        <dbReference type="Proteomes" id="UP000243063"/>
    </source>
</evidence>
<dbReference type="Proteomes" id="UP000243063">
    <property type="component" value="Chromosome I"/>
</dbReference>
<feature type="transmembrane region" description="Helical" evidence="6">
    <location>
        <begin position="53"/>
        <end position="73"/>
    </location>
</feature>
<evidence type="ECO:0000256" key="3">
    <source>
        <dbReference type="ARBA" id="ARBA00022692"/>
    </source>
</evidence>
<dbReference type="InterPro" id="IPR022791">
    <property type="entry name" value="L-PG_synthase/AglD"/>
</dbReference>
<evidence type="ECO:0000256" key="6">
    <source>
        <dbReference type="SAM" id="Phobius"/>
    </source>
</evidence>
<name>A0A1H2G272_9GAMM</name>
<accession>A0A1H2G272</accession>
<feature type="transmembrane region" description="Helical" evidence="6">
    <location>
        <begin position="129"/>
        <end position="154"/>
    </location>
</feature>
<protein>
    <submittedName>
        <fullName evidence="7">Uncharacterized protein</fullName>
    </submittedName>
</protein>
<keyword evidence="2" id="KW-1003">Cell membrane</keyword>
<evidence type="ECO:0000256" key="4">
    <source>
        <dbReference type="ARBA" id="ARBA00022989"/>
    </source>
</evidence>
<evidence type="ECO:0000256" key="1">
    <source>
        <dbReference type="ARBA" id="ARBA00004651"/>
    </source>
</evidence>
<keyword evidence="8" id="KW-1185">Reference proteome</keyword>
<dbReference type="OrthoDB" id="145485at2"/>
<comment type="subcellular location">
    <subcellularLocation>
        <location evidence="1">Cell membrane</location>
        <topology evidence="1">Multi-pass membrane protein</topology>
    </subcellularLocation>
</comment>
<dbReference type="EMBL" id="LT629780">
    <property type="protein sequence ID" value="SDU13722.1"/>
    <property type="molecule type" value="Genomic_DNA"/>
</dbReference>
<dbReference type="RefSeq" id="WP_090213374.1">
    <property type="nucleotide sequence ID" value="NZ_LT629780.1"/>
</dbReference>
<keyword evidence="5 6" id="KW-0472">Membrane</keyword>
<proteinExistence type="predicted"/>
<keyword evidence="4 6" id="KW-1133">Transmembrane helix</keyword>
<feature type="transmembrane region" description="Helical" evidence="6">
    <location>
        <begin position="85"/>
        <end position="109"/>
    </location>
</feature>